<reference evidence="2 3" key="1">
    <citation type="journal article" date="2006" name="Proc. Natl. Acad. Sci. U.S.A.">
        <title>Genomic analysis of the uncultivated marine crenarchaeote Cenarchaeum symbiosum.</title>
        <authorList>
            <person name="Hallam S.J."/>
            <person name="Konstantinidis K.T."/>
            <person name="Putnam N."/>
            <person name="Schleper C."/>
            <person name="Watanabe Y."/>
            <person name="Sugahara J."/>
            <person name="Preston C."/>
            <person name="de la Torre J."/>
            <person name="Richardson P.M."/>
            <person name="DeLong E.F."/>
        </authorList>
    </citation>
    <scope>NUCLEOTIDE SEQUENCE [LARGE SCALE GENOMIC DNA]</scope>
    <source>
        <strain evidence="3">A</strain>
    </source>
</reference>
<proteinExistence type="predicted"/>
<dbReference type="HOGENOM" id="CLU_2874920_0_0_2"/>
<dbReference type="Proteomes" id="UP000000758">
    <property type="component" value="Chromosome"/>
</dbReference>
<dbReference type="STRING" id="414004.CENSYa_1650"/>
<evidence type="ECO:0000256" key="1">
    <source>
        <dbReference type="SAM" id="MobiDB-lite"/>
    </source>
</evidence>
<protein>
    <submittedName>
        <fullName evidence="2">Uncharacterized protein</fullName>
    </submittedName>
</protein>
<dbReference type="KEGG" id="csy:CENSYa_1650"/>
<evidence type="ECO:0000313" key="3">
    <source>
        <dbReference type="Proteomes" id="UP000000758"/>
    </source>
</evidence>
<name>A0RY51_CENSY</name>
<accession>A0RY51</accession>
<organism evidence="2 3">
    <name type="scientific">Cenarchaeum symbiosum (strain A)</name>
    <dbReference type="NCBI Taxonomy" id="414004"/>
    <lineage>
        <taxon>Archaea</taxon>
        <taxon>Nitrososphaerota</taxon>
        <taxon>Candidatus Cenarchaeales</taxon>
        <taxon>Candidatus Cenarchaeaceae</taxon>
        <taxon>Candidatus Cenarchaeum</taxon>
    </lineage>
</organism>
<dbReference type="EnsemblBacteria" id="ABK78268">
    <property type="protein sequence ID" value="ABK78268"/>
    <property type="gene ID" value="CENSYa_1650"/>
</dbReference>
<dbReference type="AlphaFoldDB" id="A0RY51"/>
<sequence length="63" mass="7490">MDWRRPDRKQRPGIPLGEEGLLMVRDRREQHNQDQSRAVRDIVKDGRLGEVLSERGRPWGDNR</sequence>
<evidence type="ECO:0000313" key="2">
    <source>
        <dbReference type="EMBL" id="ABK78268.1"/>
    </source>
</evidence>
<dbReference type="EMBL" id="DP000238">
    <property type="protein sequence ID" value="ABK78268.1"/>
    <property type="molecule type" value="Genomic_DNA"/>
</dbReference>
<gene>
    <name evidence="2" type="ordered locus">CENSYa_1650</name>
</gene>
<keyword evidence="3" id="KW-1185">Reference proteome</keyword>
<feature type="region of interest" description="Disordered" evidence="1">
    <location>
        <begin position="1"/>
        <end position="20"/>
    </location>
</feature>